<dbReference type="Proteomes" id="UP001163266">
    <property type="component" value="Chromosome"/>
</dbReference>
<keyword evidence="3 4" id="KW-0413">Isomerase</keyword>
<comment type="catalytic activity">
    <reaction evidence="1">
        <text>alpha-D-glucose 6-phosphate = beta-D-glucose 6-phosphate</text>
        <dbReference type="Rhea" id="RHEA:16249"/>
        <dbReference type="ChEBI" id="CHEBI:58225"/>
        <dbReference type="ChEBI" id="CHEBI:58247"/>
        <dbReference type="EC" id="5.1.3.15"/>
    </reaction>
</comment>
<name>A0ABY6MQ92_9BURK</name>
<evidence type="ECO:0000256" key="1">
    <source>
        <dbReference type="ARBA" id="ARBA00001096"/>
    </source>
</evidence>
<evidence type="ECO:0000256" key="2">
    <source>
        <dbReference type="ARBA" id="ARBA00005866"/>
    </source>
</evidence>
<dbReference type="PIRSF" id="PIRSF016020">
    <property type="entry name" value="PHexose_mutarotase"/>
    <property type="match status" value="1"/>
</dbReference>
<organism evidence="5 6">
    <name type="scientific">Caldimonas aquatica</name>
    <dbReference type="NCBI Taxonomy" id="376175"/>
    <lineage>
        <taxon>Bacteria</taxon>
        <taxon>Pseudomonadati</taxon>
        <taxon>Pseudomonadota</taxon>
        <taxon>Betaproteobacteria</taxon>
        <taxon>Burkholderiales</taxon>
        <taxon>Sphaerotilaceae</taxon>
        <taxon>Caldimonas</taxon>
    </lineage>
</organism>
<dbReference type="InterPro" id="IPR014718">
    <property type="entry name" value="GH-type_carb-bd"/>
</dbReference>
<sequence length="289" mass="32622">MNKHEPTTAELTYVRGAPAVQLRAPDGAQATVLLLGAQVVSWIPAAGQEQLYFSDRAHLEEGKPVRGGVPVIFPQFDQLGPLPKHGFARDRRWKLVRAEVGGDDALAVLHLGDDEATRRLWPHRFDAELTVVVGGARLDIELAVEHPGPADARSYSFTAALHTYLRVREVEEASVEGLGGLRFRDKVRGVEDWEHRHRLTVDQEVDRIYFDTPKPIVLHDGRRRVKVENQGFKDAVIWNPWVEKTASFDDMAPTDFRRMLCIEAACIEEPVTLRPGEHWWGRQTLTAYS</sequence>
<reference evidence="5" key="1">
    <citation type="submission" date="2022-10" db="EMBL/GenBank/DDBJ databases">
        <title>Complete genome sequence of Schlegelella aquatica LMG 23380.</title>
        <authorList>
            <person name="Musilova J."/>
            <person name="Kourilova X."/>
            <person name="Bezdicek M."/>
            <person name="Hermankova K."/>
            <person name="Obruca S."/>
            <person name="Sedlar K."/>
        </authorList>
    </citation>
    <scope>NUCLEOTIDE SEQUENCE</scope>
    <source>
        <strain evidence="5">LMG 23380</strain>
    </source>
</reference>
<dbReference type="SUPFAM" id="SSF74650">
    <property type="entry name" value="Galactose mutarotase-like"/>
    <property type="match status" value="1"/>
</dbReference>
<dbReference type="InterPro" id="IPR008183">
    <property type="entry name" value="Aldose_1/G6P_1-epimerase"/>
</dbReference>
<dbReference type="RefSeq" id="WP_264891686.1">
    <property type="nucleotide sequence ID" value="NZ_CP110257.1"/>
</dbReference>
<gene>
    <name evidence="5" type="ORF">OMP39_10555</name>
</gene>
<dbReference type="InterPro" id="IPR011013">
    <property type="entry name" value="Gal_mutarotase_sf_dom"/>
</dbReference>
<comment type="similarity">
    <text evidence="2 4">Belongs to the glucose-6-phosphate 1-epimerase family.</text>
</comment>
<evidence type="ECO:0000256" key="4">
    <source>
        <dbReference type="PIRNR" id="PIRNR016020"/>
    </source>
</evidence>
<dbReference type="EMBL" id="CP110257">
    <property type="protein sequence ID" value="UZD54117.1"/>
    <property type="molecule type" value="Genomic_DNA"/>
</dbReference>
<keyword evidence="6" id="KW-1185">Reference proteome</keyword>
<dbReference type="InterPro" id="IPR025532">
    <property type="entry name" value="G6P_1-epimerase"/>
</dbReference>
<protein>
    <recommendedName>
        <fullName evidence="4">Putative glucose-6-phosphate 1-epimerase</fullName>
        <ecNumber evidence="4">5.1.3.15</ecNumber>
    </recommendedName>
</protein>
<evidence type="ECO:0000313" key="5">
    <source>
        <dbReference type="EMBL" id="UZD54117.1"/>
    </source>
</evidence>
<proteinExistence type="inferred from homology"/>
<dbReference type="Pfam" id="PF01263">
    <property type="entry name" value="Aldose_epim"/>
    <property type="match status" value="1"/>
</dbReference>
<evidence type="ECO:0000256" key="3">
    <source>
        <dbReference type="ARBA" id="ARBA00023235"/>
    </source>
</evidence>
<dbReference type="CDD" id="cd09020">
    <property type="entry name" value="D-hex-6-P-epi_like"/>
    <property type="match status" value="1"/>
</dbReference>
<accession>A0ABY6MQ92</accession>
<dbReference type="PANTHER" id="PTHR11122">
    <property type="entry name" value="APOSPORY-ASSOCIATED PROTEIN C-RELATED"/>
    <property type="match status" value="1"/>
</dbReference>
<dbReference type="EC" id="5.1.3.15" evidence="4"/>
<dbReference type="Gene3D" id="2.70.98.10">
    <property type="match status" value="1"/>
</dbReference>
<dbReference type="PANTHER" id="PTHR11122:SF13">
    <property type="entry name" value="GLUCOSE-6-PHOSPHATE 1-EPIMERASE"/>
    <property type="match status" value="1"/>
</dbReference>
<evidence type="ECO:0000313" key="6">
    <source>
        <dbReference type="Proteomes" id="UP001163266"/>
    </source>
</evidence>